<dbReference type="PIRSF" id="PIRSF000097">
    <property type="entry name" value="AKR"/>
    <property type="match status" value="1"/>
</dbReference>
<evidence type="ECO:0000256" key="2">
    <source>
        <dbReference type="ARBA" id="ARBA00022857"/>
    </source>
</evidence>
<dbReference type="PANTHER" id="PTHR43827">
    <property type="entry name" value="2,5-DIKETO-D-GLUCONIC ACID REDUCTASE"/>
    <property type="match status" value="1"/>
</dbReference>
<gene>
    <name evidence="5" type="ORF">WDJ61_04545</name>
</gene>
<dbReference type="Gene3D" id="3.20.20.100">
    <property type="entry name" value="NADP-dependent oxidoreductase domain"/>
    <property type="match status" value="1"/>
</dbReference>
<name>A0ABZ2N8C5_9BACI</name>
<evidence type="ECO:0000256" key="3">
    <source>
        <dbReference type="ARBA" id="ARBA00023002"/>
    </source>
</evidence>
<dbReference type="PANTHER" id="PTHR43827:SF3">
    <property type="entry name" value="NADP-DEPENDENT OXIDOREDUCTASE DOMAIN-CONTAINING PROTEIN"/>
    <property type="match status" value="1"/>
</dbReference>
<dbReference type="InterPro" id="IPR018170">
    <property type="entry name" value="Aldo/ket_reductase_CS"/>
</dbReference>
<evidence type="ECO:0000259" key="4">
    <source>
        <dbReference type="Pfam" id="PF00248"/>
    </source>
</evidence>
<keyword evidence="2" id="KW-0521">NADP</keyword>
<dbReference type="InterPro" id="IPR020471">
    <property type="entry name" value="AKR"/>
</dbReference>
<accession>A0ABZ2N8C5</accession>
<keyword evidence="3" id="KW-0560">Oxidoreductase</keyword>
<dbReference type="RefSeq" id="WP_338753447.1">
    <property type="nucleotide sequence ID" value="NZ_CP147404.1"/>
</dbReference>
<reference evidence="5 6" key="1">
    <citation type="submission" date="2024-02" db="EMBL/GenBank/DDBJ databases">
        <title>Seven novel Bacillus-like species.</title>
        <authorList>
            <person name="Liu G."/>
        </authorList>
    </citation>
    <scope>NUCLEOTIDE SEQUENCE [LARGE SCALE GENOMIC DNA]</scope>
    <source>
        <strain evidence="5 6">FJAT-52991</strain>
    </source>
</reference>
<dbReference type="Pfam" id="PF00248">
    <property type="entry name" value="Aldo_ket_red"/>
    <property type="match status" value="1"/>
</dbReference>
<keyword evidence="6" id="KW-1185">Reference proteome</keyword>
<evidence type="ECO:0000313" key="6">
    <source>
        <dbReference type="Proteomes" id="UP001387364"/>
    </source>
</evidence>
<dbReference type="Proteomes" id="UP001387364">
    <property type="component" value="Chromosome"/>
</dbReference>
<dbReference type="PROSITE" id="PS00063">
    <property type="entry name" value="ALDOKETO_REDUCTASE_3"/>
    <property type="match status" value="1"/>
</dbReference>
<dbReference type="InterPro" id="IPR036812">
    <property type="entry name" value="NAD(P)_OxRdtase_dom_sf"/>
</dbReference>
<evidence type="ECO:0000313" key="5">
    <source>
        <dbReference type="EMBL" id="WXB93903.1"/>
    </source>
</evidence>
<proteinExistence type="inferred from homology"/>
<dbReference type="PRINTS" id="PR00069">
    <property type="entry name" value="ALDKETRDTASE"/>
</dbReference>
<dbReference type="SUPFAM" id="SSF51430">
    <property type="entry name" value="NAD(P)-linked oxidoreductase"/>
    <property type="match status" value="1"/>
</dbReference>
<dbReference type="PROSITE" id="PS00798">
    <property type="entry name" value="ALDOKETO_REDUCTASE_1"/>
    <property type="match status" value="1"/>
</dbReference>
<sequence length="278" mass="32493">MNLINSLQDTFALHNSINMPYVGLGVYKMTNEEEAYTAIKSAIDTGYRLIDTAAFYDNEQIVGKVVRDSDIDRKDLFITSKVWNSDQGYDETLRAFEQSLKQLNMDYMDLYLVHWPVKGKYKETWRAFERLYQEGIVRAIGVSNFQIHHLEDLLADSMEKPVINQVELHPYLSQVPLRDYCHKNKIAIEAWSPIARNRLVDEPLLNHLAKKYGKTVSQIILRWHLQNHTIIIPKSVHLERIKENADLFDFELTMEDMTQVNALNKNERFGADPDHFDF</sequence>
<dbReference type="InterPro" id="IPR023210">
    <property type="entry name" value="NADP_OxRdtase_dom"/>
</dbReference>
<organism evidence="5 6">
    <name type="scientific">Bacillus kandeliae</name>
    <dbReference type="NCBI Taxonomy" id="3129297"/>
    <lineage>
        <taxon>Bacteria</taxon>
        <taxon>Bacillati</taxon>
        <taxon>Bacillota</taxon>
        <taxon>Bacilli</taxon>
        <taxon>Bacillales</taxon>
        <taxon>Bacillaceae</taxon>
        <taxon>Bacillus</taxon>
    </lineage>
</organism>
<evidence type="ECO:0000256" key="1">
    <source>
        <dbReference type="ARBA" id="ARBA00007905"/>
    </source>
</evidence>
<dbReference type="PROSITE" id="PS00062">
    <property type="entry name" value="ALDOKETO_REDUCTASE_2"/>
    <property type="match status" value="1"/>
</dbReference>
<comment type="similarity">
    <text evidence="1">Belongs to the aldo/keto reductase family.</text>
</comment>
<protein>
    <submittedName>
        <fullName evidence="5">Aldo/keto reductase</fullName>
    </submittedName>
</protein>
<feature type="domain" description="NADP-dependent oxidoreductase" evidence="4">
    <location>
        <begin position="28"/>
        <end position="264"/>
    </location>
</feature>
<dbReference type="EMBL" id="CP147404">
    <property type="protein sequence ID" value="WXB93903.1"/>
    <property type="molecule type" value="Genomic_DNA"/>
</dbReference>